<proteinExistence type="predicted"/>
<keyword evidence="1" id="KW-1133">Transmembrane helix</keyword>
<organism evidence="2">
    <name type="scientific">viral metagenome</name>
    <dbReference type="NCBI Taxonomy" id="1070528"/>
    <lineage>
        <taxon>unclassified sequences</taxon>
        <taxon>metagenomes</taxon>
        <taxon>organismal metagenomes</taxon>
    </lineage>
</organism>
<evidence type="ECO:0000313" key="2">
    <source>
        <dbReference type="EMBL" id="QHT30060.1"/>
    </source>
</evidence>
<dbReference type="AlphaFoldDB" id="A0A6C0ENY2"/>
<keyword evidence="1" id="KW-0812">Transmembrane</keyword>
<dbReference type="EMBL" id="MN738889">
    <property type="protein sequence ID" value="QHT30060.1"/>
    <property type="molecule type" value="Genomic_DNA"/>
</dbReference>
<feature type="transmembrane region" description="Helical" evidence="1">
    <location>
        <begin position="30"/>
        <end position="50"/>
    </location>
</feature>
<accession>A0A6C0ENY2</accession>
<evidence type="ECO:0000256" key="1">
    <source>
        <dbReference type="SAM" id="Phobius"/>
    </source>
</evidence>
<name>A0A6C0ENY2_9ZZZZ</name>
<reference evidence="2" key="1">
    <citation type="journal article" date="2020" name="Nature">
        <title>Giant virus diversity and host interactions through global metagenomics.</title>
        <authorList>
            <person name="Schulz F."/>
            <person name="Roux S."/>
            <person name="Paez-Espino D."/>
            <person name="Jungbluth S."/>
            <person name="Walsh D.A."/>
            <person name="Denef V.J."/>
            <person name="McMahon K.D."/>
            <person name="Konstantinidis K.T."/>
            <person name="Eloe-Fadrosh E.A."/>
            <person name="Kyrpides N.C."/>
            <person name="Woyke T."/>
        </authorList>
    </citation>
    <scope>NUCLEOTIDE SEQUENCE</scope>
    <source>
        <strain evidence="2">GVMAG-M-3300009068-25</strain>
    </source>
</reference>
<feature type="transmembrane region" description="Helical" evidence="1">
    <location>
        <begin position="62"/>
        <end position="83"/>
    </location>
</feature>
<sequence>MSSDDSFTTMWNLLFPPELWAPLEDIIDSVTRTTIFFMIVLGTVYLIALYGELSHWNPQTMFWGIVITYIVVAIIIIAVASMFSPFKLFGVEVFNSAPNTCVGQKGSLEGGLCYNNCRQNFHGLGVRCYADSVGIGPGTVVGLEPCRDGYRTEGLVCSNVGWDSCKYNTVIGCIGGFTGDFYGRLNNGGVCPGPQDFGGNFDDEYKKWKKSNDKPDPVIDPHTQKMETAAQANTAGHKTCDDIATVGNDKHTEKIDGLCYKKCPADYPQHIPGAPYLCYKGGDLSYDRGGGDVPAMFSFFQKYTWP</sequence>
<protein>
    <submittedName>
        <fullName evidence="2">Uncharacterized protein</fullName>
    </submittedName>
</protein>
<keyword evidence="1" id="KW-0472">Membrane</keyword>